<name>A0A9X3DGA4_9SPHI</name>
<dbReference type="Proteomes" id="UP001142592">
    <property type="component" value="Unassembled WGS sequence"/>
</dbReference>
<organism evidence="1 2">
    <name type="scientific">Pedobacter agri</name>
    <dbReference type="NCBI Taxonomy" id="454586"/>
    <lineage>
        <taxon>Bacteria</taxon>
        <taxon>Pseudomonadati</taxon>
        <taxon>Bacteroidota</taxon>
        <taxon>Sphingobacteriia</taxon>
        <taxon>Sphingobacteriales</taxon>
        <taxon>Sphingobacteriaceae</taxon>
        <taxon>Pedobacter</taxon>
    </lineage>
</organism>
<protein>
    <submittedName>
        <fullName evidence="1">Uncharacterized protein</fullName>
    </submittedName>
</protein>
<gene>
    <name evidence="1" type="ORF">OQZ29_12510</name>
</gene>
<dbReference type="EMBL" id="JAPJUH010000003">
    <property type="protein sequence ID" value="MCX3265575.1"/>
    <property type="molecule type" value="Genomic_DNA"/>
</dbReference>
<evidence type="ECO:0000313" key="1">
    <source>
        <dbReference type="EMBL" id="MCX3265575.1"/>
    </source>
</evidence>
<dbReference type="AlphaFoldDB" id="A0A9X3DGA4"/>
<accession>A0A9X3DGA4</accession>
<keyword evidence="2" id="KW-1185">Reference proteome</keyword>
<dbReference type="RefSeq" id="WP_157258999.1">
    <property type="nucleotide sequence ID" value="NZ_JAPJUH010000003.1"/>
</dbReference>
<comment type="caution">
    <text evidence="1">The sequence shown here is derived from an EMBL/GenBank/DDBJ whole genome shotgun (WGS) entry which is preliminary data.</text>
</comment>
<sequence length="105" mass="11819">MELALCKFQICKDLSTYETLKLEYKSKFSLLTHHIVEISSFKAKELNLDAVNQDSLIQLQNEVLTGGFDKTELDAQLEKLIEIFKTISSSPTLNVIDPKVLSLSA</sequence>
<proteinExistence type="predicted"/>
<evidence type="ECO:0000313" key="2">
    <source>
        <dbReference type="Proteomes" id="UP001142592"/>
    </source>
</evidence>
<reference evidence="1" key="1">
    <citation type="submission" date="2022-11" db="EMBL/GenBank/DDBJ databases">
        <authorList>
            <person name="Graham C."/>
            <person name="Newman J.D."/>
        </authorList>
    </citation>
    <scope>NUCLEOTIDE SEQUENCE</scope>
    <source>
        <strain evidence="1">DSM 19486</strain>
    </source>
</reference>